<dbReference type="InterPro" id="IPR009056">
    <property type="entry name" value="Cyt_c-like_dom"/>
</dbReference>
<evidence type="ECO:0000256" key="14">
    <source>
        <dbReference type="ARBA" id="ARBA00023004"/>
    </source>
</evidence>
<keyword evidence="20" id="KW-1185">Reference proteome</keyword>
<comment type="caution">
    <text evidence="17">Lacks conserved residue(s) required for the propagation of feature annotation.</text>
</comment>
<evidence type="ECO:0000256" key="12">
    <source>
        <dbReference type="ARBA" id="ARBA00022982"/>
    </source>
</evidence>
<dbReference type="PANTHER" id="PTHR33751:SF13">
    <property type="entry name" value="CYTOCHROME BC1 COMPLEX CYTOCHROME C SUBUNIT"/>
    <property type="match status" value="1"/>
</dbReference>
<evidence type="ECO:0000256" key="10">
    <source>
        <dbReference type="ARBA" id="ARBA00022737"/>
    </source>
</evidence>
<keyword evidence="8 17" id="KW-0812">Transmembrane</keyword>
<evidence type="ECO:0000256" key="7">
    <source>
        <dbReference type="ARBA" id="ARBA00022660"/>
    </source>
</evidence>
<dbReference type="EMBL" id="JBHUEA010000027">
    <property type="protein sequence ID" value="MFD1722762.1"/>
    <property type="molecule type" value="Genomic_DNA"/>
</dbReference>
<accession>A0ABW4LHJ4</accession>
<evidence type="ECO:0000256" key="8">
    <source>
        <dbReference type="ARBA" id="ARBA00022692"/>
    </source>
</evidence>
<evidence type="ECO:0000256" key="16">
    <source>
        <dbReference type="ARBA" id="ARBA00029351"/>
    </source>
</evidence>
<protein>
    <recommendedName>
        <fullName evidence="3 17">Cytochrome bc1 complex cytochrome c subunit</fullName>
        <ecNumber evidence="2 17">7.1.1.8</ecNumber>
    </recommendedName>
</protein>
<evidence type="ECO:0000256" key="9">
    <source>
        <dbReference type="ARBA" id="ARBA00022723"/>
    </source>
</evidence>
<dbReference type="InterPro" id="IPR050597">
    <property type="entry name" value="Cytochrome_c_Oxidase_Subunit"/>
</dbReference>
<feature type="transmembrane region" description="Helical" evidence="17">
    <location>
        <begin position="245"/>
        <end position="264"/>
    </location>
</feature>
<dbReference type="InterPro" id="IPR036909">
    <property type="entry name" value="Cyt_c-like_dom_sf"/>
</dbReference>
<keyword evidence="15 17" id="KW-0472">Membrane</keyword>
<dbReference type="EC" id="7.1.1.8" evidence="2 17"/>
<dbReference type="Pfam" id="PF00034">
    <property type="entry name" value="Cytochrom_C"/>
    <property type="match status" value="1"/>
</dbReference>
<proteinExistence type="predicted"/>
<keyword evidence="13 17" id="KW-1133">Transmembrane helix</keyword>
<evidence type="ECO:0000256" key="2">
    <source>
        <dbReference type="ARBA" id="ARBA00012951"/>
    </source>
</evidence>
<evidence type="ECO:0000256" key="5">
    <source>
        <dbReference type="ARBA" id="ARBA00022475"/>
    </source>
</evidence>
<dbReference type="RefSeq" id="WP_377936152.1">
    <property type="nucleotide sequence ID" value="NZ_JBHUEA010000027.1"/>
</dbReference>
<dbReference type="SUPFAM" id="SSF46626">
    <property type="entry name" value="Cytochrome c"/>
    <property type="match status" value="2"/>
</dbReference>
<evidence type="ECO:0000256" key="6">
    <source>
        <dbReference type="ARBA" id="ARBA00022617"/>
    </source>
</evidence>
<gene>
    <name evidence="19" type="ORF">ACFSBI_14495</name>
</gene>
<dbReference type="Proteomes" id="UP001597347">
    <property type="component" value="Unassembled WGS sequence"/>
</dbReference>
<evidence type="ECO:0000256" key="4">
    <source>
        <dbReference type="ARBA" id="ARBA00022448"/>
    </source>
</evidence>
<comment type="catalytic activity">
    <reaction evidence="16 17">
        <text>a quinol + 2 Fe(III)-[cytochrome c](out) = a quinone + 2 Fe(II)-[cytochrome c](out) + 2 H(+)(out)</text>
        <dbReference type="Rhea" id="RHEA:11484"/>
        <dbReference type="Rhea" id="RHEA-COMP:10350"/>
        <dbReference type="Rhea" id="RHEA-COMP:14399"/>
        <dbReference type="ChEBI" id="CHEBI:15378"/>
        <dbReference type="ChEBI" id="CHEBI:24646"/>
        <dbReference type="ChEBI" id="CHEBI:29033"/>
        <dbReference type="ChEBI" id="CHEBI:29034"/>
        <dbReference type="ChEBI" id="CHEBI:132124"/>
        <dbReference type="EC" id="7.1.1.8"/>
    </reaction>
</comment>
<feature type="domain" description="Cytochrome c" evidence="18">
    <location>
        <begin position="53"/>
        <end position="132"/>
    </location>
</feature>
<keyword evidence="6 17" id="KW-0349">Heme</keyword>
<dbReference type="PIRSF" id="PIRSF000007">
    <property type="entry name" value="Ubiq_cycred_cyc"/>
    <property type="match status" value="1"/>
</dbReference>
<keyword evidence="9 17" id="KW-0479">Metal-binding</keyword>
<evidence type="ECO:0000313" key="20">
    <source>
        <dbReference type="Proteomes" id="UP001597347"/>
    </source>
</evidence>
<feature type="domain" description="Cytochrome c" evidence="18">
    <location>
        <begin position="147"/>
        <end position="225"/>
    </location>
</feature>
<keyword evidence="12 17" id="KW-0249">Electron transport</keyword>
<comment type="subunit">
    <text evidence="17">The cytochrome bc1 complex is composed of a cytochrome b (QcrB), the Rieske iron-sulfur protein (QcrA) and a diheme cytochrome c (QcrC) subunit.</text>
</comment>
<keyword evidence="7 17" id="KW-0679">Respiratory chain</keyword>
<dbReference type="Pfam" id="PF13442">
    <property type="entry name" value="Cytochrome_CBB3"/>
    <property type="match status" value="1"/>
</dbReference>
<organism evidence="19 20">
    <name type="scientific">Amnibacterium endophyticum</name>
    <dbReference type="NCBI Taxonomy" id="2109337"/>
    <lineage>
        <taxon>Bacteria</taxon>
        <taxon>Bacillati</taxon>
        <taxon>Actinomycetota</taxon>
        <taxon>Actinomycetes</taxon>
        <taxon>Micrococcales</taxon>
        <taxon>Microbacteriaceae</taxon>
        <taxon>Amnibacterium</taxon>
    </lineage>
</organism>
<keyword evidence="5 17" id="KW-1003">Cell membrane</keyword>
<evidence type="ECO:0000313" key="19">
    <source>
        <dbReference type="EMBL" id="MFD1722762.1"/>
    </source>
</evidence>
<evidence type="ECO:0000256" key="15">
    <source>
        <dbReference type="ARBA" id="ARBA00023136"/>
    </source>
</evidence>
<dbReference type="PANTHER" id="PTHR33751">
    <property type="entry name" value="CBB3-TYPE CYTOCHROME C OXIDASE SUBUNIT FIXP"/>
    <property type="match status" value="1"/>
</dbReference>
<evidence type="ECO:0000256" key="13">
    <source>
        <dbReference type="ARBA" id="ARBA00022989"/>
    </source>
</evidence>
<keyword evidence="14 17" id="KW-0408">Iron</keyword>
<keyword evidence="11 17" id="KW-1278">Translocase</keyword>
<keyword evidence="10" id="KW-0677">Repeat</keyword>
<sequence length="267" mass="27475">MDDGAKRARRRGRRSPLASVALVLTGLLITGGAYALMTAASPAQASVDMSSQQTIDQGRKLFASNCATCHGMALTGSPTGPSLIGVGAAAVDFQVGTGRMPLANSAPQAPVKPKVFTDQQTLAMAAYVASVSPGPAIPKASQLALTGDATKGAELFRINCAMCHNVAGAGGALTQGKYAPNLMDTAPVHIYEAMLTGPQNMPVFNDDNISPQEKQDIITALKTQNQESGVGGFELGSIGPVAEGLFLWIFGVGAIIAFTVWLTAKAN</sequence>
<comment type="subcellular location">
    <subcellularLocation>
        <location evidence="1 17">Cell membrane</location>
        <topology evidence="1 17">Multi-pass membrane protein</topology>
    </subcellularLocation>
</comment>
<name>A0ABW4LHJ4_9MICO</name>
<reference evidence="20" key="1">
    <citation type="journal article" date="2019" name="Int. J. Syst. Evol. Microbiol.">
        <title>The Global Catalogue of Microorganisms (GCM) 10K type strain sequencing project: providing services to taxonomists for standard genome sequencing and annotation.</title>
        <authorList>
            <consortium name="The Broad Institute Genomics Platform"/>
            <consortium name="The Broad Institute Genome Sequencing Center for Infectious Disease"/>
            <person name="Wu L."/>
            <person name="Ma J."/>
        </authorList>
    </citation>
    <scope>NUCLEOTIDE SEQUENCE [LARGE SCALE GENOMIC DNA]</scope>
    <source>
        <strain evidence="20">CGMCC 1.12471</strain>
    </source>
</reference>
<dbReference type="PROSITE" id="PS51007">
    <property type="entry name" value="CYTC"/>
    <property type="match status" value="2"/>
</dbReference>
<evidence type="ECO:0000256" key="3">
    <source>
        <dbReference type="ARBA" id="ARBA00017819"/>
    </source>
</evidence>
<evidence type="ECO:0000256" key="11">
    <source>
        <dbReference type="ARBA" id="ARBA00022967"/>
    </source>
</evidence>
<evidence type="ECO:0000256" key="17">
    <source>
        <dbReference type="PIRNR" id="PIRNR000007"/>
    </source>
</evidence>
<keyword evidence="4 17" id="KW-0813">Transport</keyword>
<comment type="caution">
    <text evidence="19">The sequence shown here is derived from an EMBL/GenBank/DDBJ whole genome shotgun (WGS) entry which is preliminary data.</text>
</comment>
<evidence type="ECO:0000259" key="18">
    <source>
        <dbReference type="PROSITE" id="PS51007"/>
    </source>
</evidence>
<dbReference type="InterPro" id="IPR009152">
    <property type="entry name" value="bc1_cytC-su"/>
</dbReference>
<evidence type="ECO:0000256" key="1">
    <source>
        <dbReference type="ARBA" id="ARBA00004651"/>
    </source>
</evidence>
<dbReference type="Gene3D" id="1.10.760.10">
    <property type="entry name" value="Cytochrome c-like domain"/>
    <property type="match status" value="2"/>
</dbReference>